<protein>
    <recommendedName>
        <fullName evidence="4">4-hydroxyphenylpyruvate dioxygenase</fullName>
    </recommendedName>
</protein>
<dbReference type="Gene3D" id="3.10.180.10">
    <property type="entry name" value="2,3-Dihydroxybiphenyl 1,2-Dioxygenase, domain 1"/>
    <property type="match status" value="2"/>
</dbReference>
<feature type="region of interest" description="Disordered" evidence="1">
    <location>
        <begin position="380"/>
        <end position="401"/>
    </location>
</feature>
<evidence type="ECO:0000256" key="1">
    <source>
        <dbReference type="SAM" id="MobiDB-lite"/>
    </source>
</evidence>
<accession>A0ABS2AEP4</accession>
<name>A0ABS2AEP4_9ACTN</name>
<proteinExistence type="predicted"/>
<sequence length="401" mass="43901">MHATRSVDTTRPVHATRPVDTTRPVHATRPVDDTRPVHATLPEGDTPPEENTRSVDDRRHVETARRVEGGGPVDAGVLTPAPRLAGIAFAELGVDSGTGPELESLLRGLGFAHTGQHRSKAVQLWEQGAARILLNYGAPRLAEGSAAIRAFALESADPAASAKRAAELLAEPLPRRRRWREAEMTAVAAPDGTEVFFCRGDHAWLGDFLPTGETATGRTVRAIDHLSLAQPFDRYDEAALFYRSVLGMTDDEAGEFAAPYGLMRTLAVRNEDRSVRLSLSVPLLRRGDWAPAVPHPQHITLLTDDITLVEDTVPIPRNYLDDLAARGTTAVDALYDEDAHGYYLQRFTPVIGRRVFFEVVQRVGGYRGYGFVNDPVRMAAHRAQRQAAPPPTSSPRQSDPR</sequence>
<keyword evidence="3" id="KW-1185">Reference proteome</keyword>
<feature type="region of interest" description="Disordered" evidence="1">
    <location>
        <begin position="1"/>
        <end position="55"/>
    </location>
</feature>
<dbReference type="Proteomes" id="UP000632138">
    <property type="component" value="Unassembled WGS sequence"/>
</dbReference>
<gene>
    <name evidence="2" type="ORF">JIG36_22380</name>
</gene>
<evidence type="ECO:0008006" key="4">
    <source>
        <dbReference type="Google" id="ProtNLM"/>
    </source>
</evidence>
<dbReference type="InterPro" id="IPR029068">
    <property type="entry name" value="Glyas_Bleomycin-R_OHBP_Dase"/>
</dbReference>
<dbReference type="EMBL" id="JAENHP010000007">
    <property type="protein sequence ID" value="MBM2618312.1"/>
    <property type="molecule type" value="Genomic_DNA"/>
</dbReference>
<dbReference type="Pfam" id="PF14696">
    <property type="entry name" value="Glyoxalase_5"/>
    <property type="match status" value="1"/>
</dbReference>
<evidence type="ECO:0000313" key="2">
    <source>
        <dbReference type="EMBL" id="MBM2618312.1"/>
    </source>
</evidence>
<dbReference type="SUPFAM" id="SSF54593">
    <property type="entry name" value="Glyoxalase/Bleomycin resistance protein/Dihydroxybiphenyl dioxygenase"/>
    <property type="match status" value="1"/>
</dbReference>
<comment type="caution">
    <text evidence="2">The sequence shown here is derived from an EMBL/GenBank/DDBJ whole genome shotgun (WGS) entry which is preliminary data.</text>
</comment>
<evidence type="ECO:0000313" key="3">
    <source>
        <dbReference type="Proteomes" id="UP000632138"/>
    </source>
</evidence>
<reference evidence="2 3" key="1">
    <citation type="submission" date="2021-01" db="EMBL/GenBank/DDBJ databases">
        <title>Actinoplanes sp. nov. LDG1-06 isolated from lichen.</title>
        <authorList>
            <person name="Saeng-In P."/>
            <person name="Phongsopitanun W."/>
            <person name="Kanchanasin P."/>
            <person name="Yuki M."/>
            <person name="Kudo T."/>
            <person name="Ohkuma M."/>
            <person name="Tanasupawat S."/>
        </authorList>
    </citation>
    <scope>NUCLEOTIDE SEQUENCE [LARGE SCALE GENOMIC DNA]</scope>
    <source>
        <strain evidence="2 3">LDG1-06</strain>
    </source>
</reference>
<organism evidence="2 3">
    <name type="scientific">Paractinoplanes ovalisporus</name>
    <dbReference type="NCBI Taxonomy" id="2810368"/>
    <lineage>
        <taxon>Bacteria</taxon>
        <taxon>Bacillati</taxon>
        <taxon>Actinomycetota</taxon>
        <taxon>Actinomycetes</taxon>
        <taxon>Micromonosporales</taxon>
        <taxon>Micromonosporaceae</taxon>
        <taxon>Paractinoplanes</taxon>
    </lineage>
</organism>